<gene>
    <name evidence="6" type="ORF">SSLN_LOCUS9860</name>
</gene>
<dbReference type="InterPro" id="IPR040141">
    <property type="entry name" value="ZPR1"/>
</dbReference>
<proteinExistence type="inferred from homology"/>
<dbReference type="GO" id="GO:0005634">
    <property type="term" value="C:nucleus"/>
    <property type="evidence" value="ECO:0007669"/>
    <property type="project" value="TreeGrafter"/>
</dbReference>
<keyword evidence="7" id="KW-1185">Reference proteome</keyword>
<evidence type="ECO:0000256" key="4">
    <source>
        <dbReference type="ARBA" id="ARBA00022833"/>
    </source>
</evidence>
<organism evidence="8">
    <name type="scientific">Schistocephalus solidus</name>
    <name type="common">Tapeworm</name>
    <dbReference type="NCBI Taxonomy" id="70667"/>
    <lineage>
        <taxon>Eukaryota</taxon>
        <taxon>Metazoa</taxon>
        <taxon>Spiralia</taxon>
        <taxon>Lophotrochozoa</taxon>
        <taxon>Platyhelminthes</taxon>
        <taxon>Cestoda</taxon>
        <taxon>Eucestoda</taxon>
        <taxon>Diphyllobothriidea</taxon>
        <taxon>Diphyllobothriidae</taxon>
        <taxon>Schistocephalus</taxon>
    </lineage>
</organism>
<dbReference type="Gene3D" id="2.20.25.420">
    <property type="entry name" value="ZPR1, zinc finger domain"/>
    <property type="match status" value="2"/>
</dbReference>
<sequence>GVTRLLLTRIPNFREVIVASFSCPHCGFENRTVDPAGTVKDKGNLFVLDVRSKRDLNRRILHPDHSEIRIPSLDSSFPISTGSVTTVEGAITHIINNLNELQPERKVADPKQAELIDEFIEKLKKLLTVETHFTLELDDPSGNGYIENLRAPLNDPQLKYTQYVRTPEQNEKLGYQAEEQTEPVQEDASNLKDTVSVFQVQCPNCHSNCPTNMKIVDVPYFQEVILMAINCDFCGYRDNEVKPVAGICKKGKKYRLLITEEADLSRDILIGDDASLVIPELDLQTQSGTLGSRFTTVEGVLGLMRDQLKNMNPFLFGDSADNDDSREKLTTVCASLEEIISGKLKNVHLEICDPTGNSYLQSLAGSEPDPRLEVTEFERTFEQNEELGLNDMKTENY</sequence>
<accession>A0A183T062</accession>
<feature type="domain" description="Zinc finger ZPR1-type" evidence="5">
    <location>
        <begin position="1"/>
        <end position="148"/>
    </location>
</feature>
<dbReference type="InterPro" id="IPR004457">
    <property type="entry name" value="Znf_ZPR1"/>
</dbReference>
<evidence type="ECO:0000256" key="1">
    <source>
        <dbReference type="ARBA" id="ARBA00008354"/>
    </source>
</evidence>
<evidence type="ECO:0000256" key="3">
    <source>
        <dbReference type="ARBA" id="ARBA00022771"/>
    </source>
</evidence>
<keyword evidence="4" id="KW-0862">Zinc</keyword>
<dbReference type="InterPro" id="IPR042452">
    <property type="entry name" value="ZPR1_Znf1/2"/>
</dbReference>
<name>A0A183T062_SCHSO</name>
<dbReference type="Pfam" id="PF22794">
    <property type="entry name" value="jr-ZPR1"/>
    <property type="match status" value="2"/>
</dbReference>
<dbReference type="FunFam" id="2.20.25.420:FF:000002">
    <property type="entry name" value="Zinc finger protein ZPR1"/>
    <property type="match status" value="1"/>
</dbReference>
<comment type="similarity">
    <text evidence="1">Belongs to the ZPR1 family.</text>
</comment>
<reference evidence="6 7" key="2">
    <citation type="submission" date="2018-11" db="EMBL/GenBank/DDBJ databases">
        <authorList>
            <consortium name="Pathogen Informatics"/>
        </authorList>
    </citation>
    <scope>NUCLEOTIDE SEQUENCE [LARGE SCALE GENOMIC DNA]</scope>
    <source>
        <strain evidence="6 7">NST_G2</strain>
    </source>
</reference>
<dbReference type="GO" id="GO:0008270">
    <property type="term" value="F:zinc ion binding"/>
    <property type="evidence" value="ECO:0007669"/>
    <property type="project" value="UniProtKB-KW"/>
</dbReference>
<dbReference type="Pfam" id="PF03367">
    <property type="entry name" value="Zn_ribbon_ZPR1"/>
    <property type="match status" value="2"/>
</dbReference>
<dbReference type="Proteomes" id="UP000275846">
    <property type="component" value="Unassembled WGS sequence"/>
</dbReference>
<dbReference type="FunFam" id="2.60.120.1040:FF:000006">
    <property type="entry name" value="Zinc finger protein zpr1"/>
    <property type="match status" value="1"/>
</dbReference>
<feature type="domain" description="Zinc finger ZPR1-type" evidence="5">
    <location>
        <begin position="200"/>
        <end position="362"/>
    </location>
</feature>
<dbReference type="PANTHER" id="PTHR10876">
    <property type="entry name" value="ZINC FINGER PROTEIN ZPR1"/>
    <property type="match status" value="1"/>
</dbReference>
<dbReference type="OrthoDB" id="308464at2759"/>
<dbReference type="AlphaFoldDB" id="A0A183T062"/>
<protein>
    <submittedName>
        <fullName evidence="8">Zinc finger protein ZPR1</fullName>
    </submittedName>
</protein>
<keyword evidence="2" id="KW-0479">Metal-binding</keyword>
<evidence type="ECO:0000256" key="2">
    <source>
        <dbReference type="ARBA" id="ARBA00022723"/>
    </source>
</evidence>
<dbReference type="Gene3D" id="2.60.120.1040">
    <property type="entry name" value="ZPR1, A/B domain"/>
    <property type="match status" value="2"/>
</dbReference>
<evidence type="ECO:0000313" key="7">
    <source>
        <dbReference type="Proteomes" id="UP000275846"/>
    </source>
</evidence>
<dbReference type="InterPro" id="IPR056180">
    <property type="entry name" value="ZPR1_jr_dom"/>
</dbReference>
<dbReference type="NCBIfam" id="TIGR00310">
    <property type="entry name" value="ZPR1_znf"/>
    <property type="match status" value="2"/>
</dbReference>
<evidence type="ECO:0000313" key="6">
    <source>
        <dbReference type="EMBL" id="VDL96245.1"/>
    </source>
</evidence>
<dbReference type="STRING" id="70667.A0A183T062"/>
<reference evidence="8" key="1">
    <citation type="submission" date="2016-06" db="UniProtKB">
        <authorList>
            <consortium name="WormBaseParasite"/>
        </authorList>
    </citation>
    <scope>IDENTIFICATION</scope>
</reference>
<keyword evidence="3" id="KW-0863">Zinc-finger</keyword>
<dbReference type="InterPro" id="IPR042451">
    <property type="entry name" value="ZPR1_A/B_dom"/>
</dbReference>
<dbReference type="SMART" id="SM00709">
    <property type="entry name" value="Zpr1"/>
    <property type="match status" value="2"/>
</dbReference>
<evidence type="ECO:0000313" key="8">
    <source>
        <dbReference type="WBParaSite" id="SSLN_0001022601-mRNA-1"/>
    </source>
</evidence>
<dbReference type="WBParaSite" id="SSLN_0001022601-mRNA-1">
    <property type="protein sequence ID" value="SSLN_0001022601-mRNA-1"/>
    <property type="gene ID" value="SSLN_0001022601"/>
</dbReference>
<evidence type="ECO:0000259" key="5">
    <source>
        <dbReference type="SMART" id="SM00709"/>
    </source>
</evidence>
<dbReference type="PANTHER" id="PTHR10876:SF0">
    <property type="entry name" value="ZINC FINGER PROTEIN ZPR1"/>
    <property type="match status" value="1"/>
</dbReference>
<dbReference type="EMBL" id="UYSU01035498">
    <property type="protein sequence ID" value="VDL96245.1"/>
    <property type="molecule type" value="Genomic_DNA"/>
</dbReference>